<dbReference type="Proteomes" id="UP001335910">
    <property type="component" value="Unassembled WGS sequence"/>
</dbReference>
<keyword evidence="3" id="KW-1185">Reference proteome</keyword>
<sequence>MKELFNISINKHCLKENDITIDDCLNELYKSASLVKEITRQEQTWYLTGHSKKEALKYKVFNGNEPNQTKPNQTKPNQTKPNQTKPNHNRYF</sequence>
<dbReference type="RefSeq" id="WP_331389322.1">
    <property type="nucleotide sequence ID" value="NZ_JAZKLB010000001.1"/>
</dbReference>
<feature type="region of interest" description="Disordered" evidence="1">
    <location>
        <begin position="62"/>
        <end position="92"/>
    </location>
</feature>
<accession>A0ABU7UA98</accession>
<name>A0ABU7UA98_LELAM</name>
<protein>
    <submittedName>
        <fullName evidence="2">Uncharacterized protein</fullName>
    </submittedName>
</protein>
<reference evidence="2 3" key="1">
    <citation type="submission" date="2023-10" db="EMBL/GenBank/DDBJ databases">
        <title>Wastewater isolates of ESBL- and carbapenemase-producing Gram-negative bacteria from New Zealand.</title>
        <authorList>
            <person name="Straub C."/>
            <person name="Weaver L."/>
            <person name="Cornelius A."/>
            <person name="Mcgill E."/>
            <person name="Dyet K."/>
            <person name="White L."/>
            <person name="Pattis I."/>
        </authorList>
    </citation>
    <scope>NUCLEOTIDE SEQUENCE [LARGE SCALE GENOMIC DNA]</scope>
    <source>
        <strain evidence="2 3">ESBL35</strain>
    </source>
</reference>
<evidence type="ECO:0000256" key="1">
    <source>
        <dbReference type="SAM" id="MobiDB-lite"/>
    </source>
</evidence>
<gene>
    <name evidence="2" type="ORF">V4839_08185</name>
</gene>
<organism evidence="2 3">
    <name type="scientific">Lelliottia amnigena</name>
    <name type="common">Enterobacter amnigenus</name>
    <dbReference type="NCBI Taxonomy" id="61646"/>
    <lineage>
        <taxon>Bacteria</taxon>
        <taxon>Pseudomonadati</taxon>
        <taxon>Pseudomonadota</taxon>
        <taxon>Gammaproteobacteria</taxon>
        <taxon>Enterobacterales</taxon>
        <taxon>Enterobacteriaceae</taxon>
        <taxon>Lelliottia</taxon>
    </lineage>
</organism>
<evidence type="ECO:0000313" key="3">
    <source>
        <dbReference type="Proteomes" id="UP001335910"/>
    </source>
</evidence>
<proteinExistence type="predicted"/>
<dbReference type="EMBL" id="JAZKLI010000001">
    <property type="protein sequence ID" value="MEE9683466.1"/>
    <property type="molecule type" value="Genomic_DNA"/>
</dbReference>
<comment type="caution">
    <text evidence="2">The sequence shown here is derived from an EMBL/GenBank/DDBJ whole genome shotgun (WGS) entry which is preliminary data.</text>
</comment>
<feature type="compositionally biased region" description="Polar residues" evidence="1">
    <location>
        <begin position="64"/>
        <end position="86"/>
    </location>
</feature>
<evidence type="ECO:0000313" key="2">
    <source>
        <dbReference type="EMBL" id="MEE9683466.1"/>
    </source>
</evidence>